<organism evidence="4 5">
    <name type="scientific">Pseudoxanthomonas gei</name>
    <dbReference type="NCBI Taxonomy" id="1383030"/>
    <lineage>
        <taxon>Bacteria</taxon>
        <taxon>Pseudomonadati</taxon>
        <taxon>Pseudomonadota</taxon>
        <taxon>Gammaproteobacteria</taxon>
        <taxon>Lysobacterales</taxon>
        <taxon>Lysobacteraceae</taxon>
        <taxon>Pseudoxanthomonas</taxon>
    </lineage>
</organism>
<dbReference type="PANTHER" id="PTHR45138:SF24">
    <property type="entry name" value="DIGUANYLATE CYCLASE DGCC-RELATED"/>
    <property type="match status" value="1"/>
</dbReference>
<comment type="caution">
    <text evidence="4">The sequence shown here is derived from an EMBL/GenBank/DDBJ whole genome shotgun (WGS) entry which is preliminary data.</text>
</comment>
<keyword evidence="2" id="KW-1133">Transmembrane helix</keyword>
<feature type="transmembrane region" description="Helical" evidence="2">
    <location>
        <begin position="20"/>
        <end position="38"/>
    </location>
</feature>
<dbReference type="PROSITE" id="PS50887">
    <property type="entry name" value="GGDEF"/>
    <property type="match status" value="1"/>
</dbReference>
<dbReference type="SMART" id="SM00267">
    <property type="entry name" value="GGDEF"/>
    <property type="match status" value="1"/>
</dbReference>
<evidence type="ECO:0000259" key="3">
    <source>
        <dbReference type="PROSITE" id="PS50887"/>
    </source>
</evidence>
<dbReference type="NCBIfam" id="TIGR00254">
    <property type="entry name" value="GGDEF"/>
    <property type="match status" value="1"/>
</dbReference>
<dbReference type="InterPro" id="IPR007894">
    <property type="entry name" value="MASE2"/>
</dbReference>
<dbReference type="Pfam" id="PF05230">
    <property type="entry name" value="MASE2"/>
    <property type="match status" value="1"/>
</dbReference>
<keyword evidence="2" id="KW-0472">Membrane</keyword>
<dbReference type="InterPro" id="IPR043128">
    <property type="entry name" value="Rev_trsase/Diguanyl_cyclase"/>
</dbReference>
<proteinExistence type="predicted"/>
<dbReference type="CDD" id="cd01949">
    <property type="entry name" value="GGDEF"/>
    <property type="match status" value="1"/>
</dbReference>
<dbReference type="InterPro" id="IPR000160">
    <property type="entry name" value="GGDEF_dom"/>
</dbReference>
<dbReference type="EMBL" id="QOVG01000005">
    <property type="protein sequence ID" value="NDK39008.1"/>
    <property type="molecule type" value="Genomic_DNA"/>
</dbReference>
<dbReference type="Gene3D" id="3.30.70.270">
    <property type="match status" value="1"/>
</dbReference>
<dbReference type="InterPro" id="IPR029787">
    <property type="entry name" value="Nucleotide_cyclase"/>
</dbReference>
<feature type="transmembrane region" description="Helical" evidence="2">
    <location>
        <begin position="148"/>
        <end position="165"/>
    </location>
</feature>
<dbReference type="EC" id="2.7.7.65" evidence="1"/>
<evidence type="ECO:0000313" key="5">
    <source>
        <dbReference type="Proteomes" id="UP001429354"/>
    </source>
</evidence>
<feature type="domain" description="GGDEF" evidence="3">
    <location>
        <begin position="217"/>
        <end position="348"/>
    </location>
</feature>
<dbReference type="RefSeq" id="WP_162349577.1">
    <property type="nucleotide sequence ID" value="NZ_QOVG01000005.1"/>
</dbReference>
<accession>A0ABX0AIE9</accession>
<evidence type="ECO:0000256" key="2">
    <source>
        <dbReference type="SAM" id="Phobius"/>
    </source>
</evidence>
<dbReference type="SUPFAM" id="SSF55073">
    <property type="entry name" value="Nucleotide cyclase"/>
    <property type="match status" value="1"/>
</dbReference>
<gene>
    <name evidence="4" type="ORF">DT603_09165</name>
</gene>
<dbReference type="PANTHER" id="PTHR45138">
    <property type="entry name" value="REGULATORY COMPONENTS OF SENSORY TRANSDUCTION SYSTEM"/>
    <property type="match status" value="1"/>
</dbReference>
<name>A0ABX0AIE9_9GAMM</name>
<dbReference type="Proteomes" id="UP001429354">
    <property type="component" value="Unassembled WGS sequence"/>
</dbReference>
<keyword evidence="5" id="KW-1185">Reference proteome</keyword>
<protein>
    <recommendedName>
        <fullName evidence="1">diguanylate cyclase</fullName>
        <ecNumber evidence="1">2.7.7.65</ecNumber>
    </recommendedName>
</protein>
<feature type="transmembrane region" description="Helical" evidence="2">
    <location>
        <begin position="44"/>
        <end position="64"/>
    </location>
</feature>
<dbReference type="InterPro" id="IPR050469">
    <property type="entry name" value="Diguanylate_Cyclase"/>
</dbReference>
<evidence type="ECO:0000313" key="4">
    <source>
        <dbReference type="EMBL" id="NDK39008.1"/>
    </source>
</evidence>
<reference evidence="4 5" key="1">
    <citation type="submission" date="2018-07" db="EMBL/GenBank/DDBJ databases">
        <title>Whole genome Sequencing of Pseudoxanthomonas gei KCTC 32298 (T).</title>
        <authorList>
            <person name="Kumar S."/>
            <person name="Bansal K."/>
            <person name="Kaur A."/>
            <person name="Patil P."/>
            <person name="Sharma S."/>
            <person name="Patil P.B."/>
        </authorList>
    </citation>
    <scope>NUCLEOTIDE SEQUENCE [LARGE SCALE GENOMIC DNA]</scope>
    <source>
        <strain evidence="4 5">KCTC 32298</strain>
    </source>
</reference>
<feature type="transmembrane region" description="Helical" evidence="2">
    <location>
        <begin position="124"/>
        <end position="142"/>
    </location>
</feature>
<sequence length="355" mass="38799">MHSDQGKARRLNFTKRMHPLRAAGLALGALCVAVSLYEDGVVTPWLWMALAFSGLLWPHVAYLLARNSAASVKAEYRNLLIDAAQGGFWIAAMAFDTLPSVLLAIILMMNQIIVGGRRFAARSLALLGAVCLLASAALGFRFDPVTTYPTLLACLPMLVVLPLVIGGSSRSLGQKTLQQKKLLEKTSRFDAATGLLNRQQWLFAARSEFDRFLRAGRPAVLMMIDIDSFKQINDGYGHTVGDLVIEEFARLMKACLRDIDSGGRYGGDEFCVIMPETRWEEAIVAAERLRRQVASYEFPQPGLRCTISVGLAEINPTIASVNDWVVVADAALYAAKARGRDCIEVARLPAALQVG</sequence>
<dbReference type="Pfam" id="PF00990">
    <property type="entry name" value="GGDEF"/>
    <property type="match status" value="1"/>
</dbReference>
<evidence type="ECO:0000256" key="1">
    <source>
        <dbReference type="ARBA" id="ARBA00012528"/>
    </source>
</evidence>
<keyword evidence="2" id="KW-0812">Transmembrane</keyword>